<evidence type="ECO:0000256" key="1">
    <source>
        <dbReference type="ARBA" id="ARBA00038494"/>
    </source>
</evidence>
<proteinExistence type="inferred from homology"/>
<dbReference type="InterPro" id="IPR001173">
    <property type="entry name" value="Glyco_trans_2-like"/>
</dbReference>
<dbReference type="Pfam" id="PF00535">
    <property type="entry name" value="Glycos_transf_2"/>
    <property type="match status" value="1"/>
</dbReference>
<evidence type="ECO:0000313" key="4">
    <source>
        <dbReference type="Proteomes" id="UP001168642"/>
    </source>
</evidence>
<dbReference type="PANTHER" id="PTHR43630">
    <property type="entry name" value="POLY-BETA-1,6-N-ACETYL-D-GLUCOSAMINE SYNTHASE"/>
    <property type="match status" value="1"/>
</dbReference>
<dbReference type="EMBL" id="JAUMIT010000001">
    <property type="protein sequence ID" value="MDO3693625.1"/>
    <property type="molecule type" value="Genomic_DNA"/>
</dbReference>
<comment type="caution">
    <text evidence="3">The sequence shown here is derived from an EMBL/GenBank/DDBJ whole genome shotgun (WGS) entry which is preliminary data.</text>
</comment>
<accession>A0ABT8VNS6</accession>
<dbReference type="Proteomes" id="UP001168642">
    <property type="component" value="Unassembled WGS sequence"/>
</dbReference>
<evidence type="ECO:0000313" key="3">
    <source>
        <dbReference type="EMBL" id="MDO3693625.1"/>
    </source>
</evidence>
<dbReference type="InterPro" id="IPR029044">
    <property type="entry name" value="Nucleotide-diphossugar_trans"/>
</dbReference>
<keyword evidence="4" id="KW-1185">Reference proteome</keyword>
<comment type="similarity">
    <text evidence="1">Belongs to the glycosyltransferase 2 family. WaaE/KdtX subfamily.</text>
</comment>
<gene>
    <name evidence="3" type="ORF">QVZ41_02025</name>
</gene>
<dbReference type="GO" id="GO:0016757">
    <property type="term" value="F:glycosyltransferase activity"/>
    <property type="evidence" value="ECO:0007669"/>
    <property type="project" value="UniProtKB-KW"/>
</dbReference>
<feature type="domain" description="Glycosyltransferase 2-like" evidence="2">
    <location>
        <begin position="10"/>
        <end position="110"/>
    </location>
</feature>
<evidence type="ECO:0000259" key="2">
    <source>
        <dbReference type="Pfam" id="PF00535"/>
    </source>
</evidence>
<name>A0ABT8VNS6_9FLAO</name>
<protein>
    <submittedName>
        <fullName evidence="3">Glycosyltransferase family 2 protein</fullName>
        <ecNumber evidence="3">2.4.-.-</ecNumber>
    </submittedName>
</protein>
<dbReference type="CDD" id="cd02511">
    <property type="entry name" value="Beta4Glucosyltransferase"/>
    <property type="match status" value="1"/>
</dbReference>
<dbReference type="RefSeq" id="WP_302882876.1">
    <property type="nucleotide sequence ID" value="NZ_JAUMIT010000001.1"/>
</dbReference>
<dbReference type="EC" id="2.4.-.-" evidence="3"/>
<dbReference type="PANTHER" id="PTHR43630:SF2">
    <property type="entry name" value="GLYCOSYLTRANSFERASE"/>
    <property type="match status" value="1"/>
</dbReference>
<keyword evidence="3" id="KW-0808">Transferase</keyword>
<reference evidence="3" key="1">
    <citation type="submission" date="2023-07" db="EMBL/GenBank/DDBJ databases">
        <title>Wenyingzhuangia sp. chi5 genome sequencing and assembly.</title>
        <authorList>
            <person name="Park S."/>
        </authorList>
    </citation>
    <scope>NUCLEOTIDE SEQUENCE</scope>
    <source>
        <strain evidence="3">Chi5</strain>
    </source>
</reference>
<dbReference type="SUPFAM" id="SSF53448">
    <property type="entry name" value="Nucleotide-diphospho-sugar transferases"/>
    <property type="match status" value="1"/>
</dbReference>
<organism evidence="3 4">
    <name type="scientific">Wenyingzhuangia gilva</name>
    <dbReference type="NCBI Taxonomy" id="3057677"/>
    <lineage>
        <taxon>Bacteria</taxon>
        <taxon>Pseudomonadati</taxon>
        <taxon>Bacteroidota</taxon>
        <taxon>Flavobacteriia</taxon>
        <taxon>Flavobacteriales</taxon>
        <taxon>Flavobacteriaceae</taxon>
        <taxon>Wenyingzhuangia</taxon>
    </lineage>
</organism>
<keyword evidence="3" id="KW-0328">Glycosyltransferase</keyword>
<dbReference type="Gene3D" id="3.90.550.10">
    <property type="entry name" value="Spore Coat Polysaccharide Biosynthesis Protein SpsA, Chain A"/>
    <property type="match status" value="1"/>
</dbReference>
<sequence length="301" mass="36214">MDSLNKIAAIILTYNEEQHISRCINSLKNTVDEIFIVDSFSKDKTLEIAESLGARVYQNPWVNYATQFNWALENCDIQSQWVWRIDADEYYEDNKKLDLKKSLSNLDQDITGIYIKRKIIFMDKPLLHGGWFPVWHLKIWKYGKGFCENRWMDEHIKLTEGTTTQLDCVQVDENFNNLTWWTDKHNHYATREVVDLLDTKYQIFSKSSVEPNFFGTGEQRKRYLKLAYLKFPLFLRPFIYFSYRYFFKLGFLDGKSGFVWHILQGFWYRFLVDAKIYELKLKFKNDEQEIIEFIKKEYSTK</sequence>